<dbReference type="KEGG" id="euz:DVS28_a1460"/>
<evidence type="ECO:0000313" key="1">
    <source>
        <dbReference type="EMBL" id="AXV06159.1"/>
    </source>
</evidence>
<sequence length="80" mass="9503">MAWSDVDRRYDLDDRYDRARVYEQVLAEGTAEDVRRFIHVDDVIDLWDDLWLPAAVELAWARWLLQHRGVTLAVRHPRAG</sequence>
<protein>
    <submittedName>
        <fullName evidence="1">Uncharacterized protein</fullName>
    </submittedName>
</protein>
<evidence type="ECO:0000313" key="2">
    <source>
        <dbReference type="Proteomes" id="UP000264006"/>
    </source>
</evidence>
<reference evidence="1 2" key="1">
    <citation type="submission" date="2018-09" db="EMBL/GenBank/DDBJ databases">
        <title>Complete genome sequence of Euzebya sp. DY32-46 isolated from seawater of Pacific Ocean.</title>
        <authorList>
            <person name="Xu L."/>
            <person name="Wu Y.-H."/>
            <person name="Xu X.-W."/>
        </authorList>
    </citation>
    <scope>NUCLEOTIDE SEQUENCE [LARGE SCALE GENOMIC DNA]</scope>
    <source>
        <strain evidence="1 2">DY32-46</strain>
    </source>
</reference>
<proteinExistence type="predicted"/>
<dbReference type="AlphaFoldDB" id="A0A346XVB2"/>
<organism evidence="1 2">
    <name type="scientific">Euzebya pacifica</name>
    <dbReference type="NCBI Taxonomy" id="1608957"/>
    <lineage>
        <taxon>Bacteria</taxon>
        <taxon>Bacillati</taxon>
        <taxon>Actinomycetota</taxon>
        <taxon>Nitriliruptoria</taxon>
        <taxon>Euzebyales</taxon>
    </lineage>
</organism>
<keyword evidence="2" id="KW-1185">Reference proteome</keyword>
<dbReference type="Proteomes" id="UP000264006">
    <property type="component" value="Chromosome"/>
</dbReference>
<accession>A0A346XVB2</accession>
<gene>
    <name evidence="1" type="ORF">DVS28_a1460</name>
</gene>
<name>A0A346XVB2_9ACTN</name>
<dbReference type="EMBL" id="CP031165">
    <property type="protein sequence ID" value="AXV06159.1"/>
    <property type="molecule type" value="Genomic_DNA"/>
</dbReference>